<sequence>MKLYPHAFWLMVLLIGSGVHCRKGPSLSKEEVKNLSASYIRELCKKNLECSAAYLESLSTREQDTARAEMRSLEQCMEEQKDQSILPDEYEKVTDEQIAMVKKCMDELLKTPCEQLEDSEGSPSCRQLFQTTEAVPE</sequence>
<dbReference type="EMBL" id="NPDZ01000005">
    <property type="protein sequence ID" value="PJZ73310.1"/>
    <property type="molecule type" value="Genomic_DNA"/>
</dbReference>
<feature type="compositionally biased region" description="Polar residues" evidence="1">
    <location>
        <begin position="121"/>
        <end position="137"/>
    </location>
</feature>
<dbReference type="AlphaFoldDB" id="A0A2M9ZMK0"/>
<feature type="region of interest" description="Disordered" evidence="1">
    <location>
        <begin position="116"/>
        <end position="137"/>
    </location>
</feature>
<evidence type="ECO:0000313" key="2">
    <source>
        <dbReference type="EMBL" id="PJZ70121.1"/>
    </source>
</evidence>
<protein>
    <submittedName>
        <fullName evidence="3">Uncharacterized protein</fullName>
    </submittedName>
</protein>
<reference evidence="4 5" key="1">
    <citation type="submission" date="2017-07" db="EMBL/GenBank/DDBJ databases">
        <title>Leptospira spp. isolated from tropical soils.</title>
        <authorList>
            <person name="Thibeaux R."/>
            <person name="Iraola G."/>
            <person name="Ferres I."/>
            <person name="Bierque E."/>
            <person name="Girault D."/>
            <person name="Soupe-Gilbert M.-E."/>
            <person name="Picardeau M."/>
            <person name="Goarant C."/>
        </authorList>
    </citation>
    <scope>NUCLEOTIDE SEQUENCE [LARGE SCALE GENOMIC DNA]</scope>
    <source>
        <strain evidence="3 5">FH1-B-B1</strain>
        <strain evidence="2 4">FH1-B-C1</strain>
    </source>
</reference>
<keyword evidence="4" id="KW-1185">Reference proteome</keyword>
<organism evidence="3 5">
    <name type="scientific">Leptospira perolatii</name>
    <dbReference type="NCBI Taxonomy" id="2023191"/>
    <lineage>
        <taxon>Bacteria</taxon>
        <taxon>Pseudomonadati</taxon>
        <taxon>Spirochaetota</taxon>
        <taxon>Spirochaetia</taxon>
        <taxon>Leptospirales</taxon>
        <taxon>Leptospiraceae</taxon>
        <taxon>Leptospira</taxon>
    </lineage>
</organism>
<evidence type="ECO:0000313" key="3">
    <source>
        <dbReference type="EMBL" id="PJZ73310.1"/>
    </source>
</evidence>
<dbReference type="NCBIfam" id="NF047485">
    <property type="entry name" value="LA_2478_plus"/>
    <property type="match status" value="1"/>
</dbReference>
<evidence type="ECO:0000313" key="4">
    <source>
        <dbReference type="Proteomes" id="UP000231962"/>
    </source>
</evidence>
<dbReference type="Proteomes" id="UP000231990">
    <property type="component" value="Unassembled WGS sequence"/>
</dbReference>
<accession>A0A2M9ZMK0</accession>
<dbReference type="EMBL" id="NPDY01000005">
    <property type="protein sequence ID" value="PJZ70121.1"/>
    <property type="molecule type" value="Genomic_DNA"/>
</dbReference>
<name>A0A2M9ZMK0_9LEPT</name>
<comment type="caution">
    <text evidence="3">The sequence shown here is derived from an EMBL/GenBank/DDBJ whole genome shotgun (WGS) entry which is preliminary data.</text>
</comment>
<evidence type="ECO:0000313" key="5">
    <source>
        <dbReference type="Proteomes" id="UP000231990"/>
    </source>
</evidence>
<proteinExistence type="predicted"/>
<dbReference type="Proteomes" id="UP000231962">
    <property type="component" value="Unassembled WGS sequence"/>
</dbReference>
<gene>
    <name evidence="2" type="ORF">CH360_07825</name>
    <name evidence="3" type="ORF">CH373_10080</name>
</gene>
<dbReference type="RefSeq" id="WP_100713457.1">
    <property type="nucleotide sequence ID" value="NZ_NPDY01000005.1"/>
</dbReference>
<dbReference type="OrthoDB" id="338372at2"/>
<evidence type="ECO:0000256" key="1">
    <source>
        <dbReference type="SAM" id="MobiDB-lite"/>
    </source>
</evidence>